<reference evidence="2" key="1">
    <citation type="submission" date="2013-07" db="EMBL/GenBank/DDBJ databases">
        <title>The genome of Eucalyptus grandis.</title>
        <authorList>
            <person name="Schmutz J."/>
            <person name="Hayes R."/>
            <person name="Myburg A."/>
            <person name="Tuskan G."/>
            <person name="Grattapaglia D."/>
            <person name="Rokhsar D.S."/>
        </authorList>
    </citation>
    <scope>NUCLEOTIDE SEQUENCE</scope>
    <source>
        <tissue evidence="2">Leaf extractions</tissue>
    </source>
</reference>
<dbReference type="InParanoid" id="A0A059B958"/>
<feature type="transmembrane region" description="Helical" evidence="1">
    <location>
        <begin position="42"/>
        <end position="62"/>
    </location>
</feature>
<keyword evidence="1" id="KW-0812">Transmembrane</keyword>
<proteinExistence type="predicted"/>
<dbReference type="EMBL" id="KK198759">
    <property type="protein sequence ID" value="KCW62658.1"/>
    <property type="molecule type" value="Genomic_DNA"/>
</dbReference>
<dbReference type="Gramene" id="KCW62658">
    <property type="protein sequence ID" value="KCW62658"/>
    <property type="gene ID" value="EUGRSUZ_G00193"/>
</dbReference>
<keyword evidence="1" id="KW-0472">Membrane</keyword>
<organism evidence="2">
    <name type="scientific">Eucalyptus grandis</name>
    <name type="common">Flooded gum</name>
    <dbReference type="NCBI Taxonomy" id="71139"/>
    <lineage>
        <taxon>Eukaryota</taxon>
        <taxon>Viridiplantae</taxon>
        <taxon>Streptophyta</taxon>
        <taxon>Embryophyta</taxon>
        <taxon>Tracheophyta</taxon>
        <taxon>Spermatophyta</taxon>
        <taxon>Magnoliopsida</taxon>
        <taxon>eudicotyledons</taxon>
        <taxon>Gunneridae</taxon>
        <taxon>Pentapetalae</taxon>
        <taxon>rosids</taxon>
        <taxon>malvids</taxon>
        <taxon>Myrtales</taxon>
        <taxon>Myrtaceae</taxon>
        <taxon>Myrtoideae</taxon>
        <taxon>Eucalypteae</taxon>
        <taxon>Eucalyptus</taxon>
    </lineage>
</organism>
<name>A0A059B958_EUCGR</name>
<evidence type="ECO:0000256" key="1">
    <source>
        <dbReference type="SAM" id="Phobius"/>
    </source>
</evidence>
<protein>
    <submittedName>
        <fullName evidence="2">Uncharacterized protein</fullName>
    </submittedName>
</protein>
<gene>
    <name evidence="2" type="ORF">EUGRSUZ_G00193</name>
</gene>
<keyword evidence="1" id="KW-1133">Transmembrane helix</keyword>
<dbReference type="AlphaFoldDB" id="A0A059B958"/>
<accession>A0A059B958</accession>
<evidence type="ECO:0000313" key="2">
    <source>
        <dbReference type="EMBL" id="KCW62658.1"/>
    </source>
</evidence>
<sequence>MYFSIYICTYPIASLVISFFPLTDNSKSLYWTIRRNLQMLTIYSFENARTLLLLICYVNLTFEHSMRFCWYREFRTMHGPTSYVK</sequence>
<feature type="transmembrane region" description="Helical" evidence="1">
    <location>
        <begin position="5"/>
        <end position="22"/>
    </location>
</feature>